<evidence type="ECO:0000256" key="8">
    <source>
        <dbReference type="ARBA" id="ARBA00023098"/>
    </source>
</evidence>
<dbReference type="InterPro" id="IPR025202">
    <property type="entry name" value="PLD-like_dom"/>
</dbReference>
<evidence type="ECO:0000256" key="7">
    <source>
        <dbReference type="ARBA" id="ARBA00022989"/>
    </source>
</evidence>
<dbReference type="EMBL" id="CAJPUY010000002">
    <property type="protein sequence ID" value="CAG2129226.1"/>
    <property type="molecule type" value="Genomic_DNA"/>
</dbReference>
<dbReference type="GO" id="GO:0005886">
    <property type="term" value="C:plasma membrane"/>
    <property type="evidence" value="ECO:0007669"/>
    <property type="project" value="UniProtKB-SubCell"/>
</dbReference>
<evidence type="ECO:0000256" key="6">
    <source>
        <dbReference type="ARBA" id="ARBA00022737"/>
    </source>
</evidence>
<dbReference type="RefSeq" id="WP_211945633.1">
    <property type="nucleotide sequence ID" value="NZ_CAJPUY010000002.1"/>
</dbReference>
<keyword evidence="5 13" id="KW-0812">Transmembrane</keyword>
<dbReference type="PROSITE" id="PS50035">
    <property type="entry name" value="PLD"/>
    <property type="match status" value="2"/>
</dbReference>
<dbReference type="InterPro" id="IPR001736">
    <property type="entry name" value="PLipase_D/transphosphatidylase"/>
</dbReference>
<dbReference type="PANTHER" id="PTHR21248:SF22">
    <property type="entry name" value="PHOSPHOLIPASE D"/>
    <property type="match status" value="1"/>
</dbReference>
<keyword evidence="16" id="KW-1185">Reference proteome</keyword>
<sequence>MPLPPFLSSLPDPALWWGPLFTLSEWAIRLTMLVYVPQRRAPAAARTWLLLVFFLPWLGLLLYALFGRIYYPKSRSLKLARINRGIEQLRTRISHELPQGPLPDALCQAGAGLIERVGSFAPMRGNTVTLMDRYDEVVAAMVADIDAAAQSVHILMYIYAADATGRTITDAVLRAARRGVRCSVLLDALGARGGLKAYTDELRHAGVQVVPALPVQSLSAVLKGKSARFDLRNHRKIVVLDGRVGYIGSQNIVDAESMPGLPNEELVARVTGPAVSQLQAVFLADRYLETSDRDLGAADFPPLAPDGPSIAQMLPSGPGYGTQNAQMVLVSMIHNAMRRVVITTPYFVPDESFLQALHVACYRGVEVHLVLSQRIDQRFTQSAQEAYFGVLLEFGVQIHLYRAAFLHAKHVTIDDTVAMVGSTNMDIRSFALNAEAALVIYDREVVKKMVRIQQRYLADSDTVVREKWAARPLRTRTWQNLCRLADSLL</sequence>
<comment type="subcellular location">
    <subcellularLocation>
        <location evidence="1">Cell membrane</location>
        <topology evidence="1">Multi-pass membrane protein</topology>
    </subcellularLocation>
</comment>
<evidence type="ECO:0000256" key="1">
    <source>
        <dbReference type="ARBA" id="ARBA00004651"/>
    </source>
</evidence>
<proteinExistence type="predicted"/>
<evidence type="ECO:0000256" key="4">
    <source>
        <dbReference type="ARBA" id="ARBA00022679"/>
    </source>
</evidence>
<keyword evidence="10" id="KW-0594">Phospholipid biosynthesis</keyword>
<comment type="caution">
    <text evidence="15">The sequence shown here is derived from an EMBL/GenBank/DDBJ whole genome shotgun (WGS) entry which is preliminary data.</text>
</comment>
<dbReference type="CDD" id="cd09152">
    <property type="entry name" value="PLDc_EcCLS_like_1"/>
    <property type="match status" value="1"/>
</dbReference>
<dbReference type="NCBIfam" id="TIGR04265">
    <property type="entry name" value="bac_cardiolipin"/>
    <property type="match status" value="1"/>
</dbReference>
<dbReference type="InterPro" id="IPR022924">
    <property type="entry name" value="Cardiolipin_synthase"/>
</dbReference>
<keyword evidence="2" id="KW-1003">Cell membrane</keyword>
<keyword evidence="7 13" id="KW-1133">Transmembrane helix</keyword>
<evidence type="ECO:0000256" key="10">
    <source>
        <dbReference type="ARBA" id="ARBA00023209"/>
    </source>
</evidence>
<name>A0A916IQ02_9BURK</name>
<evidence type="ECO:0000256" key="11">
    <source>
        <dbReference type="ARBA" id="ARBA00023264"/>
    </source>
</evidence>
<evidence type="ECO:0000256" key="12">
    <source>
        <dbReference type="NCBIfam" id="TIGR04265"/>
    </source>
</evidence>
<keyword evidence="3" id="KW-0444">Lipid biosynthesis</keyword>
<feature type="domain" description="PLD phosphodiesterase" evidence="14">
    <location>
        <begin position="229"/>
        <end position="256"/>
    </location>
</feature>
<dbReference type="Proteomes" id="UP000672934">
    <property type="component" value="Unassembled WGS sequence"/>
</dbReference>
<feature type="transmembrane region" description="Helical" evidence="13">
    <location>
        <begin position="48"/>
        <end position="71"/>
    </location>
</feature>
<evidence type="ECO:0000256" key="3">
    <source>
        <dbReference type="ARBA" id="ARBA00022516"/>
    </source>
</evidence>
<evidence type="ECO:0000313" key="15">
    <source>
        <dbReference type="EMBL" id="CAG2129226.1"/>
    </source>
</evidence>
<evidence type="ECO:0000256" key="5">
    <source>
        <dbReference type="ARBA" id="ARBA00022692"/>
    </source>
</evidence>
<keyword evidence="11" id="KW-1208">Phospholipid metabolism</keyword>
<dbReference type="Gene3D" id="3.30.870.10">
    <property type="entry name" value="Endonuclease Chain A"/>
    <property type="match status" value="2"/>
</dbReference>
<dbReference type="AlphaFoldDB" id="A0A916IQ02"/>
<evidence type="ECO:0000313" key="16">
    <source>
        <dbReference type="Proteomes" id="UP000672934"/>
    </source>
</evidence>
<keyword evidence="4 15" id="KW-0808">Transferase</keyword>
<dbReference type="SMART" id="SM00155">
    <property type="entry name" value="PLDc"/>
    <property type="match status" value="2"/>
</dbReference>
<keyword evidence="6" id="KW-0677">Repeat</keyword>
<dbReference type="EC" id="2.7.8.-" evidence="12"/>
<dbReference type="Pfam" id="PF13396">
    <property type="entry name" value="PLDc_N"/>
    <property type="match status" value="1"/>
</dbReference>
<dbReference type="InterPro" id="IPR027379">
    <property type="entry name" value="CLS_N"/>
</dbReference>
<accession>A0A916IQ02</accession>
<gene>
    <name evidence="15" type="primary">clsA_1</name>
    <name evidence="15" type="ORF">LMG31506_00611</name>
</gene>
<organism evidence="15 16">
    <name type="scientific">Cupriavidus yeoncheonensis</name>
    <dbReference type="NCBI Taxonomy" id="1462994"/>
    <lineage>
        <taxon>Bacteria</taxon>
        <taxon>Pseudomonadati</taxon>
        <taxon>Pseudomonadota</taxon>
        <taxon>Betaproteobacteria</taxon>
        <taxon>Burkholderiales</taxon>
        <taxon>Burkholderiaceae</taxon>
        <taxon>Cupriavidus</taxon>
    </lineage>
</organism>
<protein>
    <recommendedName>
        <fullName evidence="12">Cardiolipin synthase</fullName>
        <ecNumber evidence="12">2.7.8.-</ecNumber>
    </recommendedName>
</protein>
<keyword evidence="8" id="KW-0443">Lipid metabolism</keyword>
<evidence type="ECO:0000256" key="2">
    <source>
        <dbReference type="ARBA" id="ARBA00022475"/>
    </source>
</evidence>
<feature type="domain" description="PLD phosphodiesterase" evidence="14">
    <location>
        <begin position="402"/>
        <end position="429"/>
    </location>
</feature>
<dbReference type="SUPFAM" id="SSF56024">
    <property type="entry name" value="Phospholipase D/nuclease"/>
    <property type="match status" value="2"/>
</dbReference>
<dbReference type="Pfam" id="PF13091">
    <property type="entry name" value="PLDc_2"/>
    <property type="match status" value="2"/>
</dbReference>
<dbReference type="GO" id="GO:0032049">
    <property type="term" value="P:cardiolipin biosynthetic process"/>
    <property type="evidence" value="ECO:0007669"/>
    <property type="project" value="UniProtKB-UniRule"/>
</dbReference>
<keyword evidence="9 13" id="KW-0472">Membrane</keyword>
<reference evidence="15" key="1">
    <citation type="submission" date="2021-03" db="EMBL/GenBank/DDBJ databases">
        <authorList>
            <person name="Peeters C."/>
        </authorList>
    </citation>
    <scope>NUCLEOTIDE SEQUENCE</scope>
    <source>
        <strain evidence="15">LMG 31506</strain>
    </source>
</reference>
<dbReference type="GO" id="GO:0008808">
    <property type="term" value="F:cardiolipin synthase activity"/>
    <property type="evidence" value="ECO:0007669"/>
    <property type="project" value="UniProtKB-UniRule"/>
</dbReference>
<evidence type="ECO:0000256" key="9">
    <source>
        <dbReference type="ARBA" id="ARBA00023136"/>
    </source>
</evidence>
<dbReference type="PANTHER" id="PTHR21248">
    <property type="entry name" value="CARDIOLIPIN SYNTHASE"/>
    <property type="match status" value="1"/>
</dbReference>
<evidence type="ECO:0000259" key="14">
    <source>
        <dbReference type="PROSITE" id="PS50035"/>
    </source>
</evidence>
<feature type="transmembrane region" description="Helical" evidence="13">
    <location>
        <begin position="15"/>
        <end position="36"/>
    </location>
</feature>
<dbReference type="CDD" id="cd09158">
    <property type="entry name" value="PLDc_EcCLS_like_2"/>
    <property type="match status" value="1"/>
</dbReference>
<evidence type="ECO:0000256" key="13">
    <source>
        <dbReference type="SAM" id="Phobius"/>
    </source>
</evidence>